<dbReference type="InterPro" id="IPR000802">
    <property type="entry name" value="Arsenical_pump_ArsB"/>
</dbReference>
<evidence type="ECO:0000256" key="4">
    <source>
        <dbReference type="ARBA" id="ARBA00022475"/>
    </source>
</evidence>
<evidence type="ECO:0000313" key="10">
    <source>
        <dbReference type="EMBL" id="HGS88498.1"/>
    </source>
</evidence>
<comment type="similarity">
    <text evidence="2">Belongs to the CitM (TC 2.A.11) transporter family.</text>
</comment>
<keyword evidence="7 8" id="KW-0472">Membrane</keyword>
<feature type="transmembrane region" description="Helical" evidence="8">
    <location>
        <begin position="252"/>
        <end position="270"/>
    </location>
</feature>
<dbReference type="InterPro" id="IPR051475">
    <property type="entry name" value="Diverse_Ion_Transporter"/>
</dbReference>
<feature type="transmembrane region" description="Helical" evidence="8">
    <location>
        <begin position="29"/>
        <end position="49"/>
    </location>
</feature>
<protein>
    <submittedName>
        <fullName evidence="10">Citrate transporter</fullName>
    </submittedName>
</protein>
<dbReference type="GO" id="GO:0015105">
    <property type="term" value="F:arsenite transmembrane transporter activity"/>
    <property type="evidence" value="ECO:0007669"/>
    <property type="project" value="InterPro"/>
</dbReference>
<feature type="transmembrane region" description="Helical" evidence="8">
    <location>
        <begin position="122"/>
        <end position="144"/>
    </location>
</feature>
<feature type="transmembrane region" description="Helical" evidence="8">
    <location>
        <begin position="282"/>
        <end position="304"/>
    </location>
</feature>
<proteinExistence type="inferred from homology"/>
<feature type="transmembrane region" description="Helical" evidence="8">
    <location>
        <begin position="310"/>
        <end position="333"/>
    </location>
</feature>
<feature type="transmembrane region" description="Helical" evidence="8">
    <location>
        <begin position="164"/>
        <end position="197"/>
    </location>
</feature>
<evidence type="ECO:0000256" key="5">
    <source>
        <dbReference type="ARBA" id="ARBA00022692"/>
    </source>
</evidence>
<comment type="caution">
    <text evidence="10">The sequence shown here is derived from an EMBL/GenBank/DDBJ whole genome shotgun (WGS) entry which is preliminary data.</text>
</comment>
<feature type="transmembrane region" description="Helical" evidence="8">
    <location>
        <begin position="56"/>
        <end position="76"/>
    </location>
</feature>
<feature type="transmembrane region" description="Helical" evidence="8">
    <location>
        <begin position="229"/>
        <end position="246"/>
    </location>
</feature>
<dbReference type="AlphaFoldDB" id="A0A7C4L1D0"/>
<feature type="transmembrane region" description="Helical" evidence="8">
    <location>
        <begin position="340"/>
        <end position="357"/>
    </location>
</feature>
<reference evidence="10" key="1">
    <citation type="journal article" date="2020" name="mSystems">
        <title>Genome- and Community-Level Interaction Insights into Carbon Utilization and Element Cycling Functions of Hydrothermarchaeota in Hydrothermal Sediment.</title>
        <authorList>
            <person name="Zhou Z."/>
            <person name="Liu Y."/>
            <person name="Xu W."/>
            <person name="Pan J."/>
            <person name="Luo Z.H."/>
            <person name="Li M."/>
        </authorList>
    </citation>
    <scope>NUCLEOTIDE SEQUENCE [LARGE SCALE GENOMIC DNA]</scope>
    <source>
        <strain evidence="10">SpSt-556</strain>
    </source>
</reference>
<organism evidence="10">
    <name type="scientific">Bellilinea caldifistulae</name>
    <dbReference type="NCBI Taxonomy" id="360411"/>
    <lineage>
        <taxon>Bacteria</taxon>
        <taxon>Bacillati</taxon>
        <taxon>Chloroflexota</taxon>
        <taxon>Anaerolineae</taxon>
        <taxon>Anaerolineales</taxon>
        <taxon>Anaerolineaceae</taxon>
        <taxon>Bellilinea</taxon>
    </lineage>
</organism>
<dbReference type="Pfam" id="PF03600">
    <property type="entry name" value="CitMHS"/>
    <property type="match status" value="1"/>
</dbReference>
<feature type="transmembrane region" description="Helical" evidence="8">
    <location>
        <begin position="409"/>
        <end position="430"/>
    </location>
</feature>
<dbReference type="CDD" id="cd01116">
    <property type="entry name" value="P_permease"/>
    <property type="match status" value="1"/>
</dbReference>
<feature type="domain" description="Citrate transporter-like" evidence="9">
    <location>
        <begin position="19"/>
        <end position="370"/>
    </location>
</feature>
<evidence type="ECO:0000256" key="7">
    <source>
        <dbReference type="ARBA" id="ARBA00023136"/>
    </source>
</evidence>
<keyword evidence="4" id="KW-1003">Cell membrane</keyword>
<evidence type="ECO:0000256" key="1">
    <source>
        <dbReference type="ARBA" id="ARBA00004651"/>
    </source>
</evidence>
<keyword evidence="3" id="KW-0813">Transport</keyword>
<feature type="transmembrane region" description="Helical" evidence="8">
    <location>
        <begin position="363"/>
        <end position="388"/>
    </location>
</feature>
<evidence type="ECO:0000256" key="8">
    <source>
        <dbReference type="SAM" id="Phobius"/>
    </source>
</evidence>
<evidence type="ECO:0000256" key="2">
    <source>
        <dbReference type="ARBA" id="ARBA00009843"/>
    </source>
</evidence>
<evidence type="ECO:0000256" key="6">
    <source>
        <dbReference type="ARBA" id="ARBA00022989"/>
    </source>
</evidence>
<comment type="subcellular location">
    <subcellularLocation>
        <location evidence="1">Cell membrane</location>
        <topology evidence="1">Multi-pass membrane protein</topology>
    </subcellularLocation>
</comment>
<keyword evidence="5 8" id="KW-0812">Transmembrane</keyword>
<dbReference type="EMBL" id="DSXR01000128">
    <property type="protein sequence ID" value="HGS88498.1"/>
    <property type="molecule type" value="Genomic_DNA"/>
</dbReference>
<evidence type="ECO:0000259" key="9">
    <source>
        <dbReference type="Pfam" id="PF03600"/>
    </source>
</evidence>
<dbReference type="PANTHER" id="PTHR43568:SF1">
    <property type="entry name" value="P PROTEIN"/>
    <property type="match status" value="1"/>
</dbReference>
<dbReference type="PRINTS" id="PR00758">
    <property type="entry name" value="ARSENICPUMP"/>
</dbReference>
<accession>A0A7C4L1D0</accession>
<sequence>MTLTLSSAVSALLFAICLALIFSEKVHRTIVAVFGAVLMVAFGLMFGFYNEEQAVASVDFNTLGLLFGMMLLVAMLEPTGFFEFLAVWVGKKSKGRAASLLFLLSLVTSLVSMFLDNVTTVVLIAPVTILICEILGFSPQPFLISEAILSNIGGISTLVGDPPNVLIASAAGFTFVDFIIHSLPLIIFVWLSAFAMLSWMFRGDLRQPSPNAEAIQSLNPQEAYTDQPTSRKVIAVIVLAIVFFFLEELLKIRPALVALAAASLALMWIRPNISDLLKRIQWEILLFFAGLFVMIGGIQQAGVLDIFTNLIVQLVSLSPALAGLILLWSVALLSAIVDNIPITITLIPIIQHLILPGSNPSFLWWALVFGAGLGGNGTIIGSTANVVVVGLSERTRLPITSQTWSKRGLPVMLLSLVVISILYLLVFQSFS</sequence>
<name>A0A7C4L1D0_9CHLR</name>
<evidence type="ECO:0000256" key="3">
    <source>
        <dbReference type="ARBA" id="ARBA00022448"/>
    </source>
</evidence>
<keyword evidence="6 8" id="KW-1133">Transmembrane helix</keyword>
<dbReference type="InterPro" id="IPR004680">
    <property type="entry name" value="Cit_transptr-like_dom"/>
</dbReference>
<feature type="transmembrane region" description="Helical" evidence="8">
    <location>
        <begin position="96"/>
        <end position="115"/>
    </location>
</feature>
<dbReference type="PANTHER" id="PTHR43568">
    <property type="entry name" value="P PROTEIN"/>
    <property type="match status" value="1"/>
</dbReference>
<gene>
    <name evidence="10" type="ORF">ENT17_12920</name>
</gene>
<dbReference type="GO" id="GO:0005886">
    <property type="term" value="C:plasma membrane"/>
    <property type="evidence" value="ECO:0007669"/>
    <property type="project" value="UniProtKB-SubCell"/>
</dbReference>